<dbReference type="Gene3D" id="2.80.10.50">
    <property type="match status" value="2"/>
</dbReference>
<dbReference type="Pfam" id="PF17164">
    <property type="entry name" value="DUF5122"/>
    <property type="match status" value="1"/>
</dbReference>
<dbReference type="RefSeq" id="WP_343787832.1">
    <property type="nucleotide sequence ID" value="NZ_BAAAEU010000005.1"/>
</dbReference>
<reference evidence="2 3" key="1">
    <citation type="journal article" date="2019" name="Int. J. Syst. Evol. Microbiol.">
        <title>The Global Catalogue of Microorganisms (GCM) 10K type strain sequencing project: providing services to taxonomists for standard genome sequencing and annotation.</title>
        <authorList>
            <consortium name="The Broad Institute Genomics Platform"/>
            <consortium name="The Broad Institute Genome Sequencing Center for Infectious Disease"/>
            <person name="Wu L."/>
            <person name="Ma J."/>
        </authorList>
    </citation>
    <scope>NUCLEOTIDE SEQUENCE [LARGE SCALE GENOMIC DNA]</scope>
    <source>
        <strain evidence="2 3">JCM 15421</strain>
    </source>
</reference>
<organism evidence="2 3">
    <name type="scientific">Dokdonella soli</name>
    <dbReference type="NCBI Taxonomy" id="529810"/>
    <lineage>
        <taxon>Bacteria</taxon>
        <taxon>Pseudomonadati</taxon>
        <taxon>Pseudomonadota</taxon>
        <taxon>Gammaproteobacteria</taxon>
        <taxon>Lysobacterales</taxon>
        <taxon>Rhodanobacteraceae</taxon>
        <taxon>Dokdonella</taxon>
    </lineage>
</organism>
<keyword evidence="3" id="KW-1185">Reference proteome</keyword>
<dbReference type="EMBL" id="BAAAEU010000005">
    <property type="protein sequence ID" value="GAA0709576.1"/>
    <property type="molecule type" value="Genomic_DNA"/>
</dbReference>
<accession>A0ABN1IDX4</accession>
<evidence type="ECO:0000313" key="2">
    <source>
        <dbReference type="EMBL" id="GAA0709576.1"/>
    </source>
</evidence>
<dbReference type="InterPro" id="IPR013431">
    <property type="entry name" value="Delta_60_rpt"/>
</dbReference>
<evidence type="ECO:0000256" key="1">
    <source>
        <dbReference type="SAM" id="SignalP"/>
    </source>
</evidence>
<comment type="caution">
    <text evidence="2">The sequence shown here is derived from an EMBL/GenBank/DDBJ whole genome shotgun (WGS) entry which is preliminary data.</text>
</comment>
<evidence type="ECO:0000313" key="3">
    <source>
        <dbReference type="Proteomes" id="UP001501523"/>
    </source>
</evidence>
<gene>
    <name evidence="2" type="ORF">GCM10009105_10080</name>
</gene>
<dbReference type="Proteomes" id="UP001501523">
    <property type="component" value="Unassembled WGS sequence"/>
</dbReference>
<sequence>MIKKSSLWLVSLLTLGSASAFAADGDPDSTFGFSARAYIPWVRGTPDAADTVAVLSQPDGKVVLVGNVNVYSGFNDQDGNPINTNGIGVTRELLNGQMDPSFGGNGTGYFLIYSDPRDDHVIHARAATLDINGRILIAGYDSDHNVGRQSAAVWAVKPTGSALDANFGSGGEYVHDRGVNGSSDTLLSIYASNATDIQTGTWNGYLVSGIVNNNDGINQGYVSGLTATGHYFAEYAFPISANGATCATTTAASLAFKTGGLAGSLLYASGTAVCGGLHFAHVVRIRNWGPDLTFAGTGVKVFSFGGNGSDPVNSPSAATSVAIDIFGRALVGGYVYSSDLRTPKDMGVARIGVGGDFDTSFAGNGYTTFSWGSAEYTWVNKVLLQYDGKILLGGNEVLMLPGAPPAGLAALMRLNDDGSADSGFGNRFGVSGASDYNFPLHGGYSPMPLVSSMDFTEGENVLLGGYVQDPTALQSTYFSVMRIRNGPIRTPDLIFRDGFE</sequence>
<protein>
    <recommendedName>
        <fullName evidence="4">Delta-60 repeat domain-containing protein</fullName>
    </recommendedName>
</protein>
<name>A0ABN1IDX4_9GAMM</name>
<feature type="signal peptide" evidence="1">
    <location>
        <begin position="1"/>
        <end position="22"/>
    </location>
</feature>
<proteinExistence type="predicted"/>
<evidence type="ECO:0008006" key="4">
    <source>
        <dbReference type="Google" id="ProtNLM"/>
    </source>
</evidence>
<feature type="chain" id="PRO_5046215007" description="Delta-60 repeat domain-containing protein" evidence="1">
    <location>
        <begin position="23"/>
        <end position="500"/>
    </location>
</feature>
<keyword evidence="1" id="KW-0732">Signal</keyword>